<gene>
    <name evidence="2" type="ORF">SISNIDRAFT_483716</name>
</gene>
<proteinExistence type="predicted"/>
<dbReference type="EMBL" id="KV419401">
    <property type="protein sequence ID" value="KZS95483.1"/>
    <property type="molecule type" value="Genomic_DNA"/>
</dbReference>
<evidence type="ECO:0000256" key="1">
    <source>
        <dbReference type="SAM" id="MobiDB-lite"/>
    </source>
</evidence>
<organism evidence="2 3">
    <name type="scientific">Sistotremastrum niveocremeum HHB9708</name>
    <dbReference type="NCBI Taxonomy" id="1314777"/>
    <lineage>
        <taxon>Eukaryota</taxon>
        <taxon>Fungi</taxon>
        <taxon>Dikarya</taxon>
        <taxon>Basidiomycota</taxon>
        <taxon>Agaricomycotina</taxon>
        <taxon>Agaricomycetes</taxon>
        <taxon>Sistotremastrales</taxon>
        <taxon>Sistotremastraceae</taxon>
        <taxon>Sertulicium</taxon>
        <taxon>Sertulicium niveocremeum</taxon>
    </lineage>
</organism>
<dbReference type="AlphaFoldDB" id="A0A164WYN1"/>
<protein>
    <recommendedName>
        <fullName evidence="4">MYND-type domain-containing protein</fullName>
    </recommendedName>
</protein>
<evidence type="ECO:0008006" key="4">
    <source>
        <dbReference type="Google" id="ProtNLM"/>
    </source>
</evidence>
<sequence>MYLRNLRTYRAKQGRPLPPESLQSLQLRTLANTLVGLLQVDDATTPPVWRTVDLASDCLTWIAYYESSAILSLPTNKGLSLFVAFTLSPSLTLRSRGFLGLMNLRHPDYSDNGHIDDTPIGDFLDSLNEIDPFDLNPDVSTQSSQPKDSDNTNSDPPSTMLEIKGTVYDAYMPALMLAQIELIGPLGLPSIIPRLFNVFNEIGTSESDDSTLSTLIHALQARDWAFEADVLEHALLMRQLGAKKRAGRDPGAIYKLYTRSRALAHRGLRRWPNNCYFYYAMMRGQSGNFCSDLLIVGLQRSDCSPHLAMRILLGRLTQFSESVTILSFEDSDGMGWNVGLESLQSGERGVVKDFEEWDLGPEERRIMTLLRFMLEQLSGSKRGDPDKRKLWLDEAQEALTALQKSKSTSCLEMRAAMSDFFTQQQKARKRWGPFLEALEQYKEVISETRRSTKFKIPSTETLERYEKEMANEKKQKRMAKPKPEHIPKADWAKLRFNRADTGNKAFATIPRCSFCGKTSMGLRKCANCGQARYCNKEWCVILLRE</sequence>
<keyword evidence="3" id="KW-1185">Reference proteome</keyword>
<reference evidence="2 3" key="1">
    <citation type="journal article" date="2016" name="Mol. Biol. Evol.">
        <title>Comparative Genomics of Early-Diverging Mushroom-Forming Fungi Provides Insights into the Origins of Lignocellulose Decay Capabilities.</title>
        <authorList>
            <person name="Nagy L.G."/>
            <person name="Riley R."/>
            <person name="Tritt A."/>
            <person name="Adam C."/>
            <person name="Daum C."/>
            <person name="Floudas D."/>
            <person name="Sun H."/>
            <person name="Yadav J.S."/>
            <person name="Pangilinan J."/>
            <person name="Larsson K.H."/>
            <person name="Matsuura K."/>
            <person name="Barry K."/>
            <person name="Labutti K."/>
            <person name="Kuo R."/>
            <person name="Ohm R.A."/>
            <person name="Bhattacharya S.S."/>
            <person name="Shirouzu T."/>
            <person name="Yoshinaga Y."/>
            <person name="Martin F.M."/>
            <person name="Grigoriev I.V."/>
            <person name="Hibbett D.S."/>
        </authorList>
    </citation>
    <scope>NUCLEOTIDE SEQUENCE [LARGE SCALE GENOMIC DNA]</scope>
    <source>
        <strain evidence="2 3">HHB9708</strain>
    </source>
</reference>
<accession>A0A164WYN1</accession>
<name>A0A164WYN1_9AGAM</name>
<evidence type="ECO:0000313" key="2">
    <source>
        <dbReference type="EMBL" id="KZS95483.1"/>
    </source>
</evidence>
<feature type="compositionally biased region" description="Polar residues" evidence="1">
    <location>
        <begin position="138"/>
        <end position="157"/>
    </location>
</feature>
<evidence type="ECO:0000313" key="3">
    <source>
        <dbReference type="Proteomes" id="UP000076722"/>
    </source>
</evidence>
<dbReference type="Proteomes" id="UP000076722">
    <property type="component" value="Unassembled WGS sequence"/>
</dbReference>
<feature type="region of interest" description="Disordered" evidence="1">
    <location>
        <begin position="135"/>
        <end position="159"/>
    </location>
</feature>